<keyword evidence="7" id="KW-1185">Reference proteome</keyword>
<reference evidence="6 7" key="1">
    <citation type="journal article" date="2014" name="Int. J. Syst. Evol. Microbiol.">
        <title>Description of Galbitalea soli gen. nov., sp. nov., and Frondihabitans sucicola sp. nov.</title>
        <authorList>
            <person name="Kim S.J."/>
            <person name="Lim J.M."/>
            <person name="Ahn J.H."/>
            <person name="Weon H.Y."/>
            <person name="Hamada M."/>
            <person name="Suzuki K."/>
            <person name="Ahn T.Y."/>
            <person name="Kwon S.W."/>
        </authorList>
    </citation>
    <scope>NUCLEOTIDE SEQUENCE [LARGE SCALE GENOMIC DNA]</scope>
    <source>
        <strain evidence="6 7">NBRC 108727</strain>
    </source>
</reference>
<dbReference type="Pfam" id="PF00175">
    <property type="entry name" value="NAD_binding_1"/>
    <property type="match status" value="1"/>
</dbReference>
<feature type="compositionally biased region" description="Low complexity" evidence="4">
    <location>
        <begin position="80"/>
        <end position="93"/>
    </location>
</feature>
<evidence type="ECO:0000256" key="1">
    <source>
        <dbReference type="ARBA" id="ARBA00001974"/>
    </source>
</evidence>
<keyword evidence="2" id="KW-0408">Iron</keyword>
<dbReference type="Gene3D" id="2.40.30.10">
    <property type="entry name" value="Translation factors"/>
    <property type="match status" value="1"/>
</dbReference>
<organism evidence="6 7">
    <name type="scientific">Galbitalea soli</name>
    <dbReference type="NCBI Taxonomy" id="1268042"/>
    <lineage>
        <taxon>Bacteria</taxon>
        <taxon>Bacillati</taxon>
        <taxon>Actinomycetota</taxon>
        <taxon>Actinomycetes</taxon>
        <taxon>Micrococcales</taxon>
        <taxon>Microbacteriaceae</taxon>
        <taxon>Galbitalea</taxon>
    </lineage>
</organism>
<name>A0A7C9TMB8_9MICO</name>
<dbReference type="PANTHER" id="PTHR47354:SF5">
    <property type="entry name" value="PROTEIN RFBI"/>
    <property type="match status" value="1"/>
</dbReference>
<dbReference type="Gene3D" id="3.40.50.80">
    <property type="entry name" value="Nucleotide-binding domain of ferredoxin-NADP reductase (FNR) module"/>
    <property type="match status" value="1"/>
</dbReference>
<evidence type="ECO:0000313" key="6">
    <source>
        <dbReference type="EMBL" id="NEM89757.1"/>
    </source>
</evidence>
<sequence>MELGAVPRTRTGGDPHRHPLRDPLVEARHLVARRLARPRSRWARRGRSLRDGRLLRRLYDERARRRSARRQGVDRDRVRGCAPRPRARGSRAAARAAPLLLEEREVGAHAAHHAEGRARILGAERVQHVRRPLARTAVLVTGDWTVGTVTAIAPQTPTSRSIDLEVPGWPGNLAGQHLDLRLTAPDGYTATRSYSIATAGAGTRVQLAVDRLPDGEVSPYLVDELIVGDQLEVRGPLGGWFVWRPPADDRSPAEPVQLIGGGSGIVPLMAMARAHAAVASTVPFRLLYSVRAPEDVFFAAELAELARSPHFDIDWVYTRTAPEGWSGSPGRVTRERLAEAVVPAALDPAVFVCGPTGFVETVADLLVELGHPAARVKTERFGGA</sequence>
<comment type="cofactor">
    <cofactor evidence="1">
        <name>FAD</name>
        <dbReference type="ChEBI" id="CHEBI:57692"/>
    </cofactor>
</comment>
<dbReference type="SUPFAM" id="SSF63380">
    <property type="entry name" value="Riboflavin synthase domain-like"/>
    <property type="match status" value="1"/>
</dbReference>
<dbReference type="EMBL" id="JAAGWZ010000001">
    <property type="protein sequence ID" value="NEM89757.1"/>
    <property type="molecule type" value="Genomic_DNA"/>
</dbReference>
<feature type="domain" description="FAD-binding FR-type" evidence="5">
    <location>
        <begin position="142"/>
        <end position="243"/>
    </location>
</feature>
<dbReference type="AlphaFoldDB" id="A0A7C9TMB8"/>
<dbReference type="InterPro" id="IPR039261">
    <property type="entry name" value="FNR_nucleotide-bd"/>
</dbReference>
<dbReference type="Proteomes" id="UP000479756">
    <property type="component" value="Unassembled WGS sequence"/>
</dbReference>
<accession>A0A7C9TMB8</accession>
<dbReference type="CDD" id="cd06217">
    <property type="entry name" value="FNR_iron_sulfur_binding_3"/>
    <property type="match status" value="1"/>
</dbReference>
<dbReference type="GO" id="GO:0016491">
    <property type="term" value="F:oxidoreductase activity"/>
    <property type="evidence" value="ECO:0007669"/>
    <property type="project" value="InterPro"/>
</dbReference>
<protein>
    <recommendedName>
        <fullName evidence="5">FAD-binding FR-type domain-containing protein</fullName>
    </recommendedName>
</protein>
<keyword evidence="2" id="KW-0001">2Fe-2S</keyword>
<keyword evidence="3" id="KW-0411">Iron-sulfur</keyword>
<evidence type="ECO:0000256" key="4">
    <source>
        <dbReference type="SAM" id="MobiDB-lite"/>
    </source>
</evidence>
<dbReference type="Pfam" id="PF00970">
    <property type="entry name" value="FAD_binding_6"/>
    <property type="match status" value="1"/>
</dbReference>
<dbReference type="GO" id="GO:0051537">
    <property type="term" value="F:2 iron, 2 sulfur cluster binding"/>
    <property type="evidence" value="ECO:0007669"/>
    <property type="project" value="UniProtKB-KW"/>
</dbReference>
<dbReference type="PRINTS" id="PR00406">
    <property type="entry name" value="CYTB5RDTASE"/>
</dbReference>
<dbReference type="InterPro" id="IPR008333">
    <property type="entry name" value="Cbr1-like_FAD-bd_dom"/>
</dbReference>
<dbReference type="PROSITE" id="PS51384">
    <property type="entry name" value="FAD_FR"/>
    <property type="match status" value="1"/>
</dbReference>
<evidence type="ECO:0000256" key="2">
    <source>
        <dbReference type="ARBA" id="ARBA00022714"/>
    </source>
</evidence>
<dbReference type="PANTHER" id="PTHR47354">
    <property type="entry name" value="NADH OXIDOREDUCTASE HCR"/>
    <property type="match status" value="1"/>
</dbReference>
<feature type="compositionally biased region" description="Basic and acidic residues" evidence="4">
    <location>
        <begin position="11"/>
        <end position="21"/>
    </location>
</feature>
<evidence type="ECO:0000256" key="3">
    <source>
        <dbReference type="ARBA" id="ARBA00023014"/>
    </source>
</evidence>
<evidence type="ECO:0000259" key="5">
    <source>
        <dbReference type="PROSITE" id="PS51384"/>
    </source>
</evidence>
<gene>
    <name evidence="6" type="ORF">G3T37_00120</name>
</gene>
<feature type="region of interest" description="Disordered" evidence="4">
    <location>
        <begin position="65"/>
        <end position="93"/>
    </location>
</feature>
<dbReference type="SUPFAM" id="SSF52343">
    <property type="entry name" value="Ferredoxin reductase-like, C-terminal NADP-linked domain"/>
    <property type="match status" value="1"/>
</dbReference>
<feature type="region of interest" description="Disordered" evidence="4">
    <location>
        <begin position="1"/>
        <end position="21"/>
    </location>
</feature>
<comment type="caution">
    <text evidence="6">The sequence shown here is derived from an EMBL/GenBank/DDBJ whole genome shotgun (WGS) entry which is preliminary data.</text>
</comment>
<dbReference type="InterPro" id="IPR050415">
    <property type="entry name" value="MRET"/>
</dbReference>
<keyword evidence="2" id="KW-0479">Metal-binding</keyword>
<proteinExistence type="predicted"/>
<dbReference type="InterPro" id="IPR001433">
    <property type="entry name" value="OxRdtase_FAD/NAD-bd"/>
</dbReference>
<dbReference type="InterPro" id="IPR017938">
    <property type="entry name" value="Riboflavin_synthase-like_b-brl"/>
</dbReference>
<dbReference type="InterPro" id="IPR017927">
    <property type="entry name" value="FAD-bd_FR_type"/>
</dbReference>
<evidence type="ECO:0000313" key="7">
    <source>
        <dbReference type="Proteomes" id="UP000479756"/>
    </source>
</evidence>